<evidence type="ECO:0000313" key="2">
    <source>
        <dbReference type="EMBL" id="PFH03265.1"/>
    </source>
</evidence>
<gene>
    <name evidence="2" type="ORF">M972_112067</name>
</gene>
<keyword evidence="1" id="KW-1133">Transmembrane helix</keyword>
<reference evidence="2 3" key="1">
    <citation type="submission" date="2017-09" db="EMBL/GenBank/DDBJ databases">
        <title>Evaluation of Pacific Biosciences Sequencing Technology to Finishing C. thermocellum Genome Sequences.</title>
        <authorList>
            <person name="Brown S."/>
        </authorList>
    </citation>
    <scope>NUCLEOTIDE SEQUENCE [LARGE SCALE GENOMIC DNA]</scope>
    <source>
        <strain evidence="2 3">AD2</strain>
    </source>
</reference>
<organism evidence="2 3">
    <name type="scientific">Acetivibrio thermocellus AD2</name>
    <dbReference type="NCBI Taxonomy" id="1138384"/>
    <lineage>
        <taxon>Bacteria</taxon>
        <taxon>Bacillati</taxon>
        <taxon>Bacillota</taxon>
        <taxon>Clostridia</taxon>
        <taxon>Eubacteriales</taxon>
        <taxon>Oscillospiraceae</taxon>
        <taxon>Acetivibrio</taxon>
    </lineage>
</organism>
<dbReference type="RefSeq" id="WP_003512384.1">
    <property type="nucleotide sequence ID" value="NZ_CP013828.1"/>
</dbReference>
<feature type="transmembrane region" description="Helical" evidence="1">
    <location>
        <begin position="167"/>
        <end position="186"/>
    </location>
</feature>
<feature type="transmembrane region" description="Helical" evidence="1">
    <location>
        <begin position="48"/>
        <end position="67"/>
    </location>
</feature>
<feature type="transmembrane region" description="Helical" evidence="1">
    <location>
        <begin position="79"/>
        <end position="100"/>
    </location>
</feature>
<keyword evidence="1" id="KW-0812">Transmembrane</keyword>
<comment type="caution">
    <text evidence="2">The sequence shown here is derived from an EMBL/GenBank/DDBJ whole genome shotgun (WGS) entry which is preliminary data.</text>
</comment>
<protein>
    <submittedName>
        <fullName evidence="2">Uncharacterized protein</fullName>
    </submittedName>
</protein>
<evidence type="ECO:0000256" key="1">
    <source>
        <dbReference type="SAM" id="Phobius"/>
    </source>
</evidence>
<accession>A0AB36TKB2</accession>
<feature type="transmembrane region" description="Helical" evidence="1">
    <location>
        <begin position="230"/>
        <end position="249"/>
    </location>
</feature>
<dbReference type="AlphaFoldDB" id="A0AB36TKB2"/>
<feature type="transmembrane region" description="Helical" evidence="1">
    <location>
        <begin position="207"/>
        <end position="224"/>
    </location>
</feature>
<dbReference type="GeneID" id="35803860"/>
<evidence type="ECO:0000313" key="3">
    <source>
        <dbReference type="Proteomes" id="UP000223596"/>
    </source>
</evidence>
<dbReference type="EMBL" id="PDBW01000001">
    <property type="protein sequence ID" value="PFH03265.1"/>
    <property type="molecule type" value="Genomic_DNA"/>
</dbReference>
<sequence>MRAGSRLKGDLPLNKLIIYSVVTLVYMALTVLIFFIPSGPAYNSRENYYFLIFSVEVFLVGLTARHFADYFFKGKWAKVLSDSCFVFGNGVSVFFFWILLPFDPQLKLAGCGIIPITVSIIIYKISKLYENRMLEGEIIKIISYLMAGFSAYFMFKTLWPESRLGNLTLYSFIVLCVFELASFVELSGNKKAYGATGWLRSNHAGKFFVAFVTLFVVLDLRRMVMFESVLGVWIFIFLFLVVIFIIFTIKLSAAANNSPEERLGKHLQRINFDKIRDISDITSHINDFVYNGSKSGLIACLFIIMNKAGVPIFAAKRIIAPVVDHKDLEMPSFMTRKDYMVIEERNKQRRMKVVETVIKNLEVYGRGSYNGFGTGSSIVQKYN</sequence>
<keyword evidence="1" id="KW-0472">Membrane</keyword>
<feature type="transmembrane region" description="Helical" evidence="1">
    <location>
        <begin position="106"/>
        <end position="126"/>
    </location>
</feature>
<name>A0AB36TKB2_ACETH</name>
<dbReference type="Proteomes" id="UP000223596">
    <property type="component" value="Unassembled WGS sequence"/>
</dbReference>
<feature type="transmembrane region" description="Helical" evidence="1">
    <location>
        <begin position="16"/>
        <end position="36"/>
    </location>
</feature>
<proteinExistence type="predicted"/>